<dbReference type="Gene3D" id="3.40.50.720">
    <property type="entry name" value="NAD(P)-binding Rossmann-like Domain"/>
    <property type="match status" value="1"/>
</dbReference>
<evidence type="ECO:0000313" key="3">
    <source>
        <dbReference type="EMBL" id="RVW71003.1"/>
    </source>
</evidence>
<dbReference type="GO" id="GO:0033730">
    <property type="term" value="F:arogenate dehydrogenase (NADP+) activity"/>
    <property type="evidence" value="ECO:0007669"/>
    <property type="project" value="InterPro"/>
</dbReference>
<dbReference type="InterPro" id="IPR036291">
    <property type="entry name" value="NAD(P)-bd_dom_sf"/>
</dbReference>
<dbReference type="InterPro" id="IPR046826">
    <property type="entry name" value="PDH_N"/>
</dbReference>
<dbReference type="GO" id="GO:0004665">
    <property type="term" value="F:prephenate dehydrogenase (NADP+) activity"/>
    <property type="evidence" value="ECO:0007669"/>
    <property type="project" value="InterPro"/>
</dbReference>
<evidence type="ECO:0000256" key="1">
    <source>
        <dbReference type="ARBA" id="ARBA00023002"/>
    </source>
</evidence>
<keyword evidence="1" id="KW-0560">Oxidoreductase</keyword>
<dbReference type="EMBL" id="QGNW01000449">
    <property type="protein sequence ID" value="RVW71003.1"/>
    <property type="molecule type" value="Genomic_DNA"/>
</dbReference>
<comment type="caution">
    <text evidence="3">The sequence shown here is derived from an EMBL/GenBank/DDBJ whole genome shotgun (WGS) entry which is preliminary data.</text>
</comment>
<evidence type="ECO:0000259" key="2">
    <source>
        <dbReference type="PROSITE" id="PS51176"/>
    </source>
</evidence>
<accession>A0A438GFL1</accession>
<dbReference type="SUPFAM" id="SSF51735">
    <property type="entry name" value="NAD(P)-binding Rossmann-fold domains"/>
    <property type="match status" value="1"/>
</dbReference>
<dbReference type="GO" id="GO:0008977">
    <property type="term" value="F:prephenate dehydrogenase (NAD+) activity"/>
    <property type="evidence" value="ECO:0007669"/>
    <property type="project" value="InterPro"/>
</dbReference>
<proteinExistence type="predicted"/>
<dbReference type="InterPro" id="IPR045011">
    <property type="entry name" value="TYRAAT1/2"/>
</dbReference>
<dbReference type="PROSITE" id="PS51176">
    <property type="entry name" value="PDH_ADH"/>
    <property type="match status" value="1"/>
</dbReference>
<sequence length="361" mass="41054">MCQHLHSVVSSDSLSAPLQDALLPFLKILLNCKTSASESSLISLRFLFWIQISLFQPTNWIQPPPEICPNQSHGGLPRLPLWNPTANPYQNTNKPQNRNHWFGNFGQFLAKTFVSQGHTVLAHSRSDYSDTAAKLGVSFFSDPHDLCEEHPEVVMLCTSILSTKSVLKSIPFHRLRRSTLFVDGLSVKEFPRSLFLEILPEEFDILCTHPMFGPESGKNGWAGLTFMYDKVRIGNDDPRISRCGRFLDVFAREGCRMVEMSCADHDKYSAESQFITHTMGRVLERFGLESSSINTKGYETLLKLVENTAKDSFDLYCGLFMYNNNAMEQLEKLELAFQSLKRELFGNLQSLYGRQLFEEGE</sequence>
<protein>
    <submittedName>
        <fullName evidence="3">Arogenate dehydrogenase 1, chloroplastic</fullName>
    </submittedName>
</protein>
<dbReference type="Proteomes" id="UP000288805">
    <property type="component" value="Unassembled WGS sequence"/>
</dbReference>
<dbReference type="PANTHER" id="PTHR43207">
    <property type="entry name" value="AROGENATE DEHYDROGENASE-RELATED"/>
    <property type="match status" value="1"/>
</dbReference>
<dbReference type="AlphaFoldDB" id="A0A438GFL1"/>
<reference evidence="3 4" key="1">
    <citation type="journal article" date="2018" name="PLoS Genet.">
        <title>Population sequencing reveals clonal diversity and ancestral inbreeding in the grapevine cultivar Chardonnay.</title>
        <authorList>
            <person name="Roach M.J."/>
            <person name="Johnson D.L."/>
            <person name="Bohlmann J."/>
            <person name="van Vuuren H.J."/>
            <person name="Jones S.J."/>
            <person name="Pretorius I.S."/>
            <person name="Schmidt S.A."/>
            <person name="Borneman A.R."/>
        </authorList>
    </citation>
    <scope>NUCLEOTIDE SEQUENCE [LARGE SCALE GENOMIC DNA]</scope>
    <source>
        <strain evidence="4">cv. Chardonnay</strain>
        <tissue evidence="3">Leaf</tissue>
    </source>
</reference>
<dbReference type="Pfam" id="PF02153">
    <property type="entry name" value="PDH_N"/>
    <property type="match status" value="1"/>
</dbReference>
<name>A0A438GFL1_VITVI</name>
<gene>
    <name evidence="3" type="primary">TYRAAT1_3</name>
    <name evidence="3" type="ORF">CK203_059701</name>
</gene>
<evidence type="ECO:0000313" key="4">
    <source>
        <dbReference type="Proteomes" id="UP000288805"/>
    </source>
</evidence>
<dbReference type="GO" id="GO:0006571">
    <property type="term" value="P:tyrosine biosynthetic process"/>
    <property type="evidence" value="ECO:0007669"/>
    <property type="project" value="InterPro"/>
</dbReference>
<dbReference type="InterPro" id="IPR059064">
    <property type="entry name" value="TYRAAT2_C"/>
</dbReference>
<dbReference type="InterPro" id="IPR003099">
    <property type="entry name" value="Prephen_DH"/>
</dbReference>
<dbReference type="PANTHER" id="PTHR43207:SF4">
    <property type="entry name" value="AROGENATE DEHYDROGENASE 2, CHLOROPLASTIC"/>
    <property type="match status" value="1"/>
</dbReference>
<feature type="domain" description="Prephenate/arogenate dehydrogenase" evidence="2">
    <location>
        <begin position="94"/>
        <end position="361"/>
    </location>
</feature>
<organism evidence="3 4">
    <name type="scientific">Vitis vinifera</name>
    <name type="common">Grape</name>
    <dbReference type="NCBI Taxonomy" id="29760"/>
    <lineage>
        <taxon>Eukaryota</taxon>
        <taxon>Viridiplantae</taxon>
        <taxon>Streptophyta</taxon>
        <taxon>Embryophyta</taxon>
        <taxon>Tracheophyta</taxon>
        <taxon>Spermatophyta</taxon>
        <taxon>Magnoliopsida</taxon>
        <taxon>eudicotyledons</taxon>
        <taxon>Gunneridae</taxon>
        <taxon>Pentapetalae</taxon>
        <taxon>rosids</taxon>
        <taxon>Vitales</taxon>
        <taxon>Vitaceae</taxon>
        <taxon>Viteae</taxon>
        <taxon>Vitis</taxon>
    </lineage>
</organism>
<dbReference type="GO" id="GO:0070403">
    <property type="term" value="F:NAD+ binding"/>
    <property type="evidence" value="ECO:0007669"/>
    <property type="project" value="InterPro"/>
</dbReference>
<dbReference type="Pfam" id="PF26213">
    <property type="entry name" value="TYRAAT1_C"/>
    <property type="match status" value="1"/>
</dbReference>